<dbReference type="SUPFAM" id="SSF64158">
    <property type="entry name" value="2,3-Bisphosphoglycerate-independent phosphoglycerate mutase, substrate-binding domain"/>
    <property type="match status" value="1"/>
</dbReference>
<keyword evidence="8" id="KW-0413">Isomerase</keyword>
<evidence type="ECO:0000256" key="3">
    <source>
        <dbReference type="ARBA" id="ARBA00004798"/>
    </source>
</evidence>
<evidence type="ECO:0000256" key="6">
    <source>
        <dbReference type="ARBA" id="ARBA00023152"/>
    </source>
</evidence>
<dbReference type="InterPro" id="IPR005995">
    <property type="entry name" value="Pgm_bpd_ind"/>
</dbReference>
<dbReference type="InterPro" id="IPR036646">
    <property type="entry name" value="PGAM_B_sf"/>
</dbReference>
<feature type="domain" description="BPG-independent PGAM N-terminal" evidence="11">
    <location>
        <begin position="2"/>
        <end position="176"/>
    </location>
</feature>
<evidence type="ECO:0000256" key="1">
    <source>
        <dbReference type="ARBA" id="ARBA00000370"/>
    </source>
</evidence>
<dbReference type="EC" id="5.4.2.12" evidence="9"/>
<dbReference type="NCBIfam" id="TIGR01307">
    <property type="entry name" value="pgm_bpd_ind"/>
    <property type="match status" value="1"/>
</dbReference>
<dbReference type="EMBL" id="PEZI01000068">
    <property type="protein sequence ID" value="PIS14335.1"/>
    <property type="molecule type" value="Genomic_DNA"/>
</dbReference>
<dbReference type="PANTHER" id="PTHR31637:SF0">
    <property type="entry name" value="2,3-BISPHOSPHOGLYCERATE-INDEPENDENT PHOSPHOGLYCERATE MUTASE"/>
    <property type="match status" value="1"/>
</dbReference>
<evidence type="ECO:0000256" key="8">
    <source>
        <dbReference type="ARBA" id="ARBA00023235"/>
    </source>
</evidence>
<evidence type="ECO:0000256" key="2">
    <source>
        <dbReference type="ARBA" id="ARBA00001936"/>
    </source>
</evidence>
<dbReference type="AlphaFoldDB" id="A0A2H0WNZ5"/>
<dbReference type="GO" id="GO:0005829">
    <property type="term" value="C:cytosol"/>
    <property type="evidence" value="ECO:0007669"/>
    <property type="project" value="TreeGrafter"/>
</dbReference>
<evidence type="ECO:0000313" key="12">
    <source>
        <dbReference type="EMBL" id="PIS14335.1"/>
    </source>
</evidence>
<dbReference type="InterPro" id="IPR011258">
    <property type="entry name" value="BPG-indep_PGM_N"/>
</dbReference>
<gene>
    <name evidence="12" type="ORF">COT64_03140</name>
</gene>
<comment type="pathway">
    <text evidence="3">Carbohydrate degradation; glycolysis; pyruvate from D-glyceraldehyde 3-phosphate: step 3/5.</text>
</comment>
<reference evidence="13" key="1">
    <citation type="submission" date="2017-09" db="EMBL/GenBank/DDBJ databases">
        <title>Depth-based differentiation of microbial function through sediment-hosted aquifers and enrichment of novel symbionts in the deep terrestrial subsurface.</title>
        <authorList>
            <person name="Probst A.J."/>
            <person name="Ladd B."/>
            <person name="Jarett J.K."/>
            <person name="Geller-Mcgrath D.E."/>
            <person name="Sieber C.M.K."/>
            <person name="Emerson J.B."/>
            <person name="Anantharaman K."/>
            <person name="Thomas B.C."/>
            <person name="Malmstrom R."/>
            <person name="Stieglmeier M."/>
            <person name="Klingl A."/>
            <person name="Woyke T."/>
            <person name="Ryan C.M."/>
            <person name="Banfield J.F."/>
        </authorList>
    </citation>
    <scope>NUCLEOTIDE SEQUENCE [LARGE SCALE GENOMIC DNA]</scope>
</reference>
<dbReference type="Gene3D" id="3.40.1450.10">
    <property type="entry name" value="BPG-independent phosphoglycerate mutase, domain B"/>
    <property type="match status" value="1"/>
</dbReference>
<comment type="cofactor">
    <cofactor evidence="2">
        <name>Mn(2+)</name>
        <dbReference type="ChEBI" id="CHEBI:29035"/>
    </cofactor>
</comment>
<evidence type="ECO:0000313" key="13">
    <source>
        <dbReference type="Proteomes" id="UP000230775"/>
    </source>
</evidence>
<protein>
    <recommendedName>
        <fullName evidence="9">2,3-bisphosphoglycerate-independent phosphoglycerate mutase</fullName>
        <ecNumber evidence="9">5.4.2.12</ecNumber>
    </recommendedName>
</protein>
<sequence length="403" mass="45214">TSGNIHASFEHLAALVQMAKKESTTRLYLQLFTDGRDSPPHEAPLLLKKLRQIIVDAGVGVMASLTGRYYGMERDGHWDRTLKAYEILTGQNPAAYAVRTPEEAVKNIYARNLNDEFVDPTIIEFHPIQDNDAVIFFNFREDSVRQITEPFLNPNFSQFPAKKFNNLCIVTMTQYHEKFPADVAFPTEMVANPLGKVLADNGKTQLRIAETDKYAHVTFFFNGLNERPFPEEYRVLIPSRSVLSHDEHPEMMASAITDRALIAINEGGFDFILMNYANPDIIAHTGNYEATIAAIKAVDKEVDRLFKAVTTQNHILLITSDHGNAEVLIDPKTGEAETKHNISPVPFYLVANELKRNKTAAEVRRAESETGGLLSDIAPTVLELMKLPKPKEMTGQSLMNQLL</sequence>
<dbReference type="GO" id="GO:0006007">
    <property type="term" value="P:glucose catabolic process"/>
    <property type="evidence" value="ECO:0007669"/>
    <property type="project" value="InterPro"/>
</dbReference>
<dbReference type="CDD" id="cd16010">
    <property type="entry name" value="iPGM"/>
    <property type="match status" value="1"/>
</dbReference>
<comment type="similarity">
    <text evidence="4">Belongs to the BPG-independent phosphoglycerate mutase family.</text>
</comment>
<keyword evidence="6" id="KW-0324">Glycolysis</keyword>
<dbReference type="InterPro" id="IPR006124">
    <property type="entry name" value="Metalloenzyme"/>
</dbReference>
<dbReference type="GO" id="GO:0006096">
    <property type="term" value="P:glycolytic process"/>
    <property type="evidence" value="ECO:0007669"/>
    <property type="project" value="UniProtKB-UniRule"/>
</dbReference>
<evidence type="ECO:0000259" key="11">
    <source>
        <dbReference type="Pfam" id="PF06415"/>
    </source>
</evidence>
<feature type="domain" description="Metalloenzyme" evidence="10">
    <location>
        <begin position="186"/>
        <end position="388"/>
    </location>
</feature>
<dbReference type="InterPro" id="IPR017850">
    <property type="entry name" value="Alkaline_phosphatase_core_sf"/>
</dbReference>
<proteinExistence type="inferred from homology"/>
<dbReference type="Pfam" id="PF01676">
    <property type="entry name" value="Metalloenzyme"/>
    <property type="match status" value="1"/>
</dbReference>
<dbReference type="GO" id="GO:0004619">
    <property type="term" value="F:phosphoglycerate mutase activity"/>
    <property type="evidence" value="ECO:0007669"/>
    <property type="project" value="UniProtKB-UniRule"/>
</dbReference>
<evidence type="ECO:0000256" key="7">
    <source>
        <dbReference type="ARBA" id="ARBA00023211"/>
    </source>
</evidence>
<evidence type="ECO:0000256" key="4">
    <source>
        <dbReference type="ARBA" id="ARBA00008819"/>
    </source>
</evidence>
<evidence type="ECO:0000256" key="9">
    <source>
        <dbReference type="NCBIfam" id="TIGR01307"/>
    </source>
</evidence>
<dbReference type="UniPathway" id="UPA00109">
    <property type="reaction ID" value="UER00186"/>
</dbReference>
<dbReference type="Proteomes" id="UP000230775">
    <property type="component" value="Unassembled WGS sequence"/>
</dbReference>
<dbReference type="GO" id="GO:0030145">
    <property type="term" value="F:manganese ion binding"/>
    <property type="evidence" value="ECO:0007669"/>
    <property type="project" value="InterPro"/>
</dbReference>
<comment type="catalytic activity">
    <reaction evidence="1">
        <text>(2R)-2-phosphoglycerate = (2R)-3-phosphoglycerate</text>
        <dbReference type="Rhea" id="RHEA:15901"/>
        <dbReference type="ChEBI" id="CHEBI:58272"/>
        <dbReference type="ChEBI" id="CHEBI:58289"/>
        <dbReference type="EC" id="5.4.2.12"/>
    </reaction>
</comment>
<evidence type="ECO:0000259" key="10">
    <source>
        <dbReference type="Pfam" id="PF01676"/>
    </source>
</evidence>
<name>A0A2H0WNZ5_9BACT</name>
<keyword evidence="7" id="KW-0464">Manganese</keyword>
<dbReference type="Gene3D" id="3.40.720.10">
    <property type="entry name" value="Alkaline Phosphatase, subunit A"/>
    <property type="match status" value="1"/>
</dbReference>
<dbReference type="PANTHER" id="PTHR31637">
    <property type="entry name" value="2,3-BISPHOSPHOGLYCERATE-INDEPENDENT PHOSPHOGLYCERATE MUTASE"/>
    <property type="match status" value="1"/>
</dbReference>
<accession>A0A2H0WNZ5</accession>
<dbReference type="SUPFAM" id="SSF53649">
    <property type="entry name" value="Alkaline phosphatase-like"/>
    <property type="match status" value="1"/>
</dbReference>
<organism evidence="12 13">
    <name type="scientific">Candidatus Shapirobacteria bacterium CG09_land_8_20_14_0_10_39_12</name>
    <dbReference type="NCBI Taxonomy" id="1974885"/>
    <lineage>
        <taxon>Bacteria</taxon>
        <taxon>Candidatus Shapironibacteriota</taxon>
    </lineage>
</organism>
<evidence type="ECO:0000256" key="5">
    <source>
        <dbReference type="ARBA" id="ARBA00022723"/>
    </source>
</evidence>
<comment type="caution">
    <text evidence="12">The sequence shown here is derived from an EMBL/GenBank/DDBJ whole genome shotgun (WGS) entry which is preliminary data.</text>
</comment>
<keyword evidence="5" id="KW-0479">Metal-binding</keyword>
<dbReference type="Pfam" id="PF06415">
    <property type="entry name" value="iPGM_N"/>
    <property type="match status" value="1"/>
</dbReference>
<feature type="non-terminal residue" evidence="12">
    <location>
        <position position="1"/>
    </location>
</feature>